<evidence type="ECO:0000259" key="3">
    <source>
        <dbReference type="PROSITE" id="PS51335"/>
    </source>
</evidence>
<dbReference type="STRING" id="246437.L9KRP4"/>
<sequence length="881" mass="93771">MRFLVALVLLSVAVAGALPSSGQSAAENPPHGSGKESPDTSAGRDPNQLPKGIENSESKGSPTSSHRNIGPSDIGDKVSTKGGSDQSDPKKVSAQGESDQSDPKKASAQGGPDQSDPQKLSVQGGSDQSDPKKGSAQGGSDQSDPKKAAVQEGSNQSDPKAAATQGSSDQSDPKTASAQGGSDQSDPTKASTLRGTGQLDSKQASAQVVREQLDPKVSTQGGSGQPSSSKASSQGGASQSGPKQPQGDSSQSTSDKLSAQEGSSPSGPEQSSAQGVAHQSSPDKASAQGGSSKSSPEKASDQRLSDESTLNKASAQGGSGQPGAEKTSSQGGFHQTGQEKTPIQGGSVQSSPEKISLKDHTNKPISNPSSDNREHSKTDKSQLADKGGIPPPASRTESLEKEAVDSDLTSLQQEGEDKEEPSELSKDVEPKETEEGNTGPEQDSPLKEEKEKIPGLASSENHEGTLLDSMSNKKGDLYKDSLESASAESSHFFAYLVTAAILVAVLYIAYHNKRKIIAFVLEGKRSKATRRPKASDYQRLDMKISELRNHGILQALTTDANGWEPAVVSTEVLRAQEEWEAVDTIQPETGSRASPDQPGQLISFSEALQHFQTADLSHVKEKIQPTVRRTGLAALRHCLFGPPKLHQALREERDLVLTIAQCGLDSQDPTHGRVLRTIYKKLTGSKFDCALHGDHWEDLGFQGANPATDLRGAGFLALLHLLYLVMDPKTLLLAQEIFRLSRHHIQQFPFCLMSVNITRIAIQALREECLSKECNRQQKVIPVVNSFYAATFLRLAHIWKTQQKTISDSGFVLKDLEVLAKKNPRKLLKALEMYLTGVSKGQSSLLGAHKSSGPQAPRSKELTFTGVCDPQPHSSEGTWLI</sequence>
<feature type="compositionally biased region" description="Low complexity" evidence="1">
    <location>
        <begin position="284"/>
        <end position="294"/>
    </location>
</feature>
<feature type="compositionally biased region" description="Polar residues" evidence="1">
    <location>
        <begin position="326"/>
        <end position="353"/>
    </location>
</feature>
<dbReference type="AlphaFoldDB" id="L9KRP4"/>
<dbReference type="InterPro" id="IPR006816">
    <property type="entry name" value="ELMO_dom"/>
</dbReference>
<feature type="region of interest" description="Disordered" evidence="1">
    <location>
        <begin position="846"/>
        <end position="867"/>
    </location>
</feature>
<proteinExistence type="predicted"/>
<name>L9KRP4_TUPCH</name>
<feature type="compositionally biased region" description="Polar residues" evidence="1">
    <location>
        <begin position="273"/>
        <end position="283"/>
    </location>
</feature>
<feature type="domain" description="ELMO" evidence="3">
    <location>
        <begin position="670"/>
        <end position="824"/>
    </location>
</feature>
<feature type="chain" id="PRO_5003999722" evidence="2">
    <location>
        <begin position="18"/>
        <end position="881"/>
    </location>
</feature>
<dbReference type="eggNOG" id="ENOG502S6B5">
    <property type="taxonomic scope" value="Eukaryota"/>
</dbReference>
<feature type="compositionally biased region" description="Basic and acidic residues" evidence="1">
    <location>
        <begin position="444"/>
        <end position="453"/>
    </location>
</feature>
<feature type="compositionally biased region" description="Basic and acidic residues" evidence="1">
    <location>
        <begin position="371"/>
        <end position="383"/>
    </location>
</feature>
<feature type="compositionally biased region" description="Basic and acidic residues" evidence="1">
    <location>
        <begin position="295"/>
        <end position="306"/>
    </location>
</feature>
<evidence type="ECO:0000256" key="1">
    <source>
        <dbReference type="SAM" id="MobiDB-lite"/>
    </source>
</evidence>
<dbReference type="EMBL" id="KB320680">
    <property type="protein sequence ID" value="ELW65605.1"/>
    <property type="molecule type" value="Genomic_DNA"/>
</dbReference>
<protein>
    <submittedName>
        <fullName evidence="4">ELMO domain-containing protein 3</fullName>
    </submittedName>
</protein>
<feature type="region of interest" description="Disordered" evidence="1">
    <location>
        <begin position="17"/>
        <end position="472"/>
    </location>
</feature>
<organism evidence="4 5">
    <name type="scientific">Tupaia chinensis</name>
    <name type="common">Chinese tree shrew</name>
    <name type="synonym">Tupaia belangeri chinensis</name>
    <dbReference type="NCBI Taxonomy" id="246437"/>
    <lineage>
        <taxon>Eukaryota</taxon>
        <taxon>Metazoa</taxon>
        <taxon>Chordata</taxon>
        <taxon>Craniata</taxon>
        <taxon>Vertebrata</taxon>
        <taxon>Euteleostomi</taxon>
        <taxon>Mammalia</taxon>
        <taxon>Eutheria</taxon>
        <taxon>Euarchontoglires</taxon>
        <taxon>Scandentia</taxon>
        <taxon>Tupaiidae</taxon>
        <taxon>Tupaia</taxon>
    </lineage>
</organism>
<dbReference type="Pfam" id="PF17818">
    <property type="entry name" value="KCT2"/>
    <property type="match status" value="1"/>
</dbReference>
<accession>L9KRP4</accession>
<feature type="compositionally biased region" description="Low complexity" evidence="1">
    <location>
        <begin position="260"/>
        <end position="272"/>
    </location>
</feature>
<feature type="compositionally biased region" description="Low complexity" evidence="1">
    <location>
        <begin position="225"/>
        <end position="247"/>
    </location>
</feature>
<evidence type="ECO:0000313" key="4">
    <source>
        <dbReference type="EMBL" id="ELW65605.1"/>
    </source>
</evidence>
<dbReference type="PANTHER" id="PTHR12771">
    <property type="entry name" value="ENGULFMENT AND CELL MOTILITY"/>
    <property type="match status" value="1"/>
</dbReference>
<feature type="compositionally biased region" description="Polar residues" evidence="1">
    <location>
        <begin position="58"/>
        <end position="67"/>
    </location>
</feature>
<keyword evidence="5" id="KW-1185">Reference proteome</keyword>
<dbReference type="InterPro" id="IPR050868">
    <property type="entry name" value="ELMO_domain-containing"/>
</dbReference>
<reference evidence="5" key="2">
    <citation type="journal article" date="2013" name="Nat. Commun.">
        <title>Genome of the Chinese tree shrew.</title>
        <authorList>
            <person name="Fan Y."/>
            <person name="Huang Z.Y."/>
            <person name="Cao C.C."/>
            <person name="Chen C.S."/>
            <person name="Chen Y.X."/>
            <person name="Fan D.D."/>
            <person name="He J."/>
            <person name="Hou H.L."/>
            <person name="Hu L."/>
            <person name="Hu X.T."/>
            <person name="Jiang X.T."/>
            <person name="Lai R."/>
            <person name="Lang Y.S."/>
            <person name="Liang B."/>
            <person name="Liao S.G."/>
            <person name="Mu D."/>
            <person name="Ma Y.Y."/>
            <person name="Niu Y.Y."/>
            <person name="Sun X.Q."/>
            <person name="Xia J.Q."/>
            <person name="Xiao J."/>
            <person name="Xiong Z.Q."/>
            <person name="Xu L."/>
            <person name="Yang L."/>
            <person name="Zhang Y."/>
            <person name="Zhao W."/>
            <person name="Zhao X.D."/>
            <person name="Zheng Y.T."/>
            <person name="Zhou J.M."/>
            <person name="Zhu Y.B."/>
            <person name="Zhang G.J."/>
            <person name="Wang J."/>
            <person name="Yao Y.G."/>
        </authorList>
    </citation>
    <scope>NUCLEOTIDE SEQUENCE [LARGE SCALE GENOMIC DNA]</scope>
</reference>
<dbReference type="Pfam" id="PF04727">
    <property type="entry name" value="ELMO_CED12"/>
    <property type="match status" value="1"/>
</dbReference>
<evidence type="ECO:0000313" key="5">
    <source>
        <dbReference type="Proteomes" id="UP000011518"/>
    </source>
</evidence>
<dbReference type="Proteomes" id="UP000011518">
    <property type="component" value="Unassembled WGS sequence"/>
</dbReference>
<feature type="compositionally biased region" description="Polar residues" evidence="1">
    <location>
        <begin position="115"/>
        <end position="128"/>
    </location>
</feature>
<reference evidence="5" key="1">
    <citation type="submission" date="2012-07" db="EMBL/GenBank/DDBJ databases">
        <title>Genome of the Chinese tree shrew, a rising model animal genetically related to primates.</title>
        <authorList>
            <person name="Zhang G."/>
            <person name="Fan Y."/>
            <person name="Yao Y."/>
            <person name="Huang Z."/>
        </authorList>
    </citation>
    <scope>NUCLEOTIDE SEQUENCE [LARGE SCALE GENOMIC DNA]</scope>
</reference>
<feature type="compositionally biased region" description="Polar residues" evidence="1">
    <location>
        <begin position="152"/>
        <end position="206"/>
    </location>
</feature>
<evidence type="ECO:0000256" key="2">
    <source>
        <dbReference type="SAM" id="SignalP"/>
    </source>
</evidence>
<feature type="compositionally biased region" description="Basic and acidic residues" evidence="1">
    <location>
        <begin position="460"/>
        <end position="472"/>
    </location>
</feature>
<keyword evidence="2" id="KW-0732">Signal</keyword>
<gene>
    <name evidence="4" type="ORF">TREES_T100005351</name>
</gene>
<feature type="signal peptide" evidence="2">
    <location>
        <begin position="1"/>
        <end position="17"/>
    </location>
</feature>
<feature type="compositionally biased region" description="Basic and acidic residues" evidence="1">
    <location>
        <begin position="421"/>
        <end position="434"/>
    </location>
</feature>
<feature type="compositionally biased region" description="Polar residues" evidence="1">
    <location>
        <begin position="248"/>
        <end position="257"/>
    </location>
</feature>
<dbReference type="InParanoid" id="L9KRP4"/>
<dbReference type="PANTHER" id="PTHR12771:SF2">
    <property type="entry name" value="ELMO DOMAIN-CONTAINING PROTEIN 3"/>
    <property type="match status" value="1"/>
</dbReference>
<dbReference type="PROSITE" id="PS51335">
    <property type="entry name" value="ELMO"/>
    <property type="match status" value="1"/>
</dbReference>